<dbReference type="AlphaFoldDB" id="W9JR97"/>
<evidence type="ECO:0000313" key="1">
    <source>
        <dbReference type="EMBL" id="EWZ33034.1"/>
    </source>
</evidence>
<sequence>MKIQEALPEAEVVILLAYVIGQNGHYDSFRSQER</sequence>
<accession>W9JR97</accession>
<reference evidence="1" key="2">
    <citation type="submission" date="2012-06" db="EMBL/GenBank/DDBJ databases">
        <title>Annotation of the Genome Sequence of Fusarium oxysporum Fo47.</title>
        <authorList>
            <consortium name="The Broad Institute Genomics Platform"/>
            <person name="Ma L.-J."/>
            <person name="Corby-Kistler H."/>
            <person name="Broz K."/>
            <person name="Gale L.R."/>
            <person name="Jonkers W."/>
            <person name="O'Donnell K."/>
            <person name="Ploetz R."/>
            <person name="Steinberg C."/>
            <person name="Schwartz D.C."/>
            <person name="VanEtten H."/>
            <person name="Zhou S."/>
            <person name="Young S.K."/>
            <person name="Zeng Q."/>
            <person name="Gargeya S."/>
            <person name="Fitzgerald M."/>
            <person name="Abouelleil A."/>
            <person name="Alvarado L."/>
            <person name="Chapman S.B."/>
            <person name="Gainer-Dewar J."/>
            <person name="Goldberg J."/>
            <person name="Griggs A."/>
            <person name="Gujja S."/>
            <person name="Hansen M."/>
            <person name="Howarth C."/>
            <person name="Imamovic A."/>
            <person name="Ireland A."/>
            <person name="Larimer J."/>
            <person name="McCowan C."/>
            <person name="Murphy C."/>
            <person name="Pearson M."/>
            <person name="Poon T.W."/>
            <person name="Priest M."/>
            <person name="Roberts A."/>
            <person name="Saif S."/>
            <person name="Shea T."/>
            <person name="Sykes S."/>
            <person name="Wortman J."/>
            <person name="Nusbaum C."/>
            <person name="Birren B."/>
        </authorList>
    </citation>
    <scope>NUCLEOTIDE SEQUENCE</scope>
    <source>
        <strain evidence="1">Fo47</strain>
    </source>
</reference>
<dbReference type="Proteomes" id="UP000030766">
    <property type="component" value="Unassembled WGS sequence"/>
</dbReference>
<proteinExistence type="predicted"/>
<organism evidence="1">
    <name type="scientific">Fusarium oxysporum Fo47</name>
    <dbReference type="NCBI Taxonomy" id="660027"/>
    <lineage>
        <taxon>Eukaryota</taxon>
        <taxon>Fungi</taxon>
        <taxon>Dikarya</taxon>
        <taxon>Ascomycota</taxon>
        <taxon>Pezizomycotina</taxon>
        <taxon>Sordariomycetes</taxon>
        <taxon>Hypocreomycetidae</taxon>
        <taxon>Hypocreales</taxon>
        <taxon>Nectriaceae</taxon>
        <taxon>Fusarium</taxon>
        <taxon>Fusarium oxysporum species complex</taxon>
    </lineage>
</organism>
<name>W9JR97_FUSOX</name>
<protein>
    <submittedName>
        <fullName evidence="1">Uncharacterized protein</fullName>
    </submittedName>
</protein>
<dbReference type="EMBL" id="JH717906">
    <property type="protein sequence ID" value="EWZ33034.1"/>
    <property type="molecule type" value="Genomic_DNA"/>
</dbReference>
<dbReference type="VEuPathDB" id="FungiDB:FOZG_14532"/>
<dbReference type="HOGENOM" id="CLU_3384776_0_0_1"/>
<gene>
    <name evidence="1" type="ORF">FOZG_14532</name>
</gene>
<reference evidence="1" key="1">
    <citation type="submission" date="2011-06" db="EMBL/GenBank/DDBJ databases">
        <title>The Genome Sequence of Fusarium oxysporum Fo47.</title>
        <authorList>
            <consortium name="The Broad Institute Genome Sequencing Platform"/>
            <person name="Ma L.-J."/>
            <person name="Gale L.R."/>
            <person name="Schwartz D.C."/>
            <person name="Zhou S."/>
            <person name="Corby-Kistler H."/>
            <person name="Young S.K."/>
            <person name="Zeng Q."/>
            <person name="Gargeya S."/>
            <person name="Fitzgerald M."/>
            <person name="Haas B."/>
            <person name="Abouelleil A."/>
            <person name="Alvarado L."/>
            <person name="Arachchi H.M."/>
            <person name="Berlin A."/>
            <person name="Brown A."/>
            <person name="Chapman S.B."/>
            <person name="Chen Z."/>
            <person name="Dunbar C."/>
            <person name="Freedman E."/>
            <person name="Gearin G."/>
            <person name="Gellesch M."/>
            <person name="Goldberg J."/>
            <person name="Griggs A."/>
            <person name="Gujja S."/>
            <person name="Heiman D."/>
            <person name="Howarth C."/>
            <person name="Larson L."/>
            <person name="Lui A."/>
            <person name="MacDonald P.J.P."/>
            <person name="Mehta T."/>
            <person name="Montmayeur A."/>
            <person name="Murphy C."/>
            <person name="Neiman D."/>
            <person name="Pearson M."/>
            <person name="Priest M."/>
            <person name="Roberts A."/>
            <person name="Saif S."/>
            <person name="Shea T."/>
            <person name="Shenoy N."/>
            <person name="Sisk P."/>
            <person name="Stolte C."/>
            <person name="Sykes S."/>
            <person name="Wortman J."/>
            <person name="Nusbaum C."/>
            <person name="Birren B."/>
        </authorList>
    </citation>
    <scope>NUCLEOTIDE SEQUENCE [LARGE SCALE GENOMIC DNA]</scope>
    <source>
        <strain evidence="1">Fo47</strain>
    </source>
</reference>